<name>A8MM62_ALKOO</name>
<feature type="transmembrane region" description="Helical" evidence="1">
    <location>
        <begin position="70"/>
        <end position="90"/>
    </location>
</feature>
<keyword evidence="3" id="KW-1185">Reference proteome</keyword>
<feature type="transmembrane region" description="Helical" evidence="1">
    <location>
        <begin position="7"/>
        <end position="25"/>
    </location>
</feature>
<feature type="transmembrane region" description="Helical" evidence="1">
    <location>
        <begin position="37"/>
        <end position="58"/>
    </location>
</feature>
<dbReference type="STRING" id="350688.Clos_0669"/>
<keyword evidence="1" id="KW-1133">Transmembrane helix</keyword>
<keyword evidence="1" id="KW-0812">Transmembrane</keyword>
<protein>
    <recommendedName>
        <fullName evidence="4">DUF2871 domain-containing protein</fullName>
    </recommendedName>
</protein>
<dbReference type="InterPro" id="IPR021299">
    <property type="entry name" value="DUF2871"/>
</dbReference>
<dbReference type="Proteomes" id="UP000000269">
    <property type="component" value="Chromosome"/>
</dbReference>
<dbReference type="OrthoDB" id="1644899at2"/>
<dbReference type="SUPFAM" id="SSF81442">
    <property type="entry name" value="Cytochrome c oxidase subunit I-like"/>
    <property type="match status" value="1"/>
</dbReference>
<dbReference type="eggNOG" id="ENOG5032RUD">
    <property type="taxonomic scope" value="Bacteria"/>
</dbReference>
<gene>
    <name evidence="2" type="ordered locus">Clos_0669</name>
</gene>
<accession>A8MM62</accession>
<dbReference type="InterPro" id="IPR036927">
    <property type="entry name" value="Cyt_c_oxase-like_su1_sf"/>
</dbReference>
<sequence length="141" mass="15972">MKKILNTSFFYAILAMVAGVFYREFTKFNDFTGKTTLAVMHVHLFVLGVVLLLIMLLLEKQFNLTNNKKFNQFYIVYNIGLMSTVTMFLIRGITQVRNIEITKAMSSAISGIAGISHITLGTGIIMFFLILKKSVNNQSFQ</sequence>
<evidence type="ECO:0000256" key="1">
    <source>
        <dbReference type="SAM" id="Phobius"/>
    </source>
</evidence>
<evidence type="ECO:0000313" key="2">
    <source>
        <dbReference type="EMBL" id="ABW18229.1"/>
    </source>
</evidence>
<dbReference type="HOGENOM" id="CLU_124870_0_0_9"/>
<evidence type="ECO:0000313" key="3">
    <source>
        <dbReference type="Proteomes" id="UP000000269"/>
    </source>
</evidence>
<feature type="transmembrane region" description="Helical" evidence="1">
    <location>
        <begin position="110"/>
        <end position="131"/>
    </location>
</feature>
<dbReference type="EMBL" id="CP000853">
    <property type="protein sequence ID" value="ABW18229.1"/>
    <property type="molecule type" value="Genomic_DNA"/>
</dbReference>
<evidence type="ECO:0008006" key="4">
    <source>
        <dbReference type="Google" id="ProtNLM"/>
    </source>
</evidence>
<dbReference type="Pfam" id="PF11070">
    <property type="entry name" value="DUF2871"/>
    <property type="match status" value="1"/>
</dbReference>
<reference evidence="3" key="1">
    <citation type="submission" date="2007-10" db="EMBL/GenBank/DDBJ databases">
        <title>Complete genome of Alkaliphilus oremlandii OhILAs.</title>
        <authorList>
            <person name="Copeland A."/>
            <person name="Lucas S."/>
            <person name="Lapidus A."/>
            <person name="Barry K."/>
            <person name="Detter J.C."/>
            <person name="Glavina del Rio T."/>
            <person name="Hammon N."/>
            <person name="Israni S."/>
            <person name="Dalin E."/>
            <person name="Tice H."/>
            <person name="Pitluck S."/>
            <person name="Chain P."/>
            <person name="Malfatti S."/>
            <person name="Shin M."/>
            <person name="Vergez L."/>
            <person name="Schmutz J."/>
            <person name="Larimer F."/>
            <person name="Land M."/>
            <person name="Hauser L."/>
            <person name="Kyrpides N."/>
            <person name="Mikhailova N."/>
            <person name="Stolz J.F."/>
            <person name="Dawson A."/>
            <person name="Fisher E."/>
            <person name="Crable B."/>
            <person name="Perera E."/>
            <person name="Lisak J."/>
            <person name="Ranganathan M."/>
            <person name="Basu P."/>
            <person name="Richardson P."/>
        </authorList>
    </citation>
    <scope>NUCLEOTIDE SEQUENCE [LARGE SCALE GENOMIC DNA]</scope>
    <source>
        <strain evidence="3">OhILAs</strain>
    </source>
</reference>
<keyword evidence="1" id="KW-0472">Membrane</keyword>
<dbReference type="KEGG" id="aoe:Clos_0669"/>
<proteinExistence type="predicted"/>
<organism evidence="2 3">
    <name type="scientific">Alkaliphilus oremlandii (strain OhILAs)</name>
    <name type="common">Clostridium oremlandii (strain OhILAs)</name>
    <dbReference type="NCBI Taxonomy" id="350688"/>
    <lineage>
        <taxon>Bacteria</taxon>
        <taxon>Bacillati</taxon>
        <taxon>Bacillota</taxon>
        <taxon>Clostridia</taxon>
        <taxon>Peptostreptococcales</taxon>
        <taxon>Natronincolaceae</taxon>
        <taxon>Alkaliphilus</taxon>
    </lineage>
</organism>
<dbReference type="AlphaFoldDB" id="A8MM62"/>